<evidence type="ECO:0000313" key="2">
    <source>
        <dbReference type="EMBL" id="CAF3890800.1"/>
    </source>
</evidence>
<gene>
    <name evidence="1" type="ORF">OVA965_LOCUS46196</name>
    <name evidence="2" type="ORF">TMI583_LOCUS20339</name>
</gene>
<comment type="caution">
    <text evidence="1">The sequence shown here is derived from an EMBL/GenBank/DDBJ whole genome shotgun (WGS) entry which is preliminary data.</text>
</comment>
<evidence type="ECO:0000313" key="3">
    <source>
        <dbReference type="Proteomes" id="UP000677228"/>
    </source>
</evidence>
<feature type="non-terminal residue" evidence="1">
    <location>
        <position position="1"/>
    </location>
</feature>
<protein>
    <submittedName>
        <fullName evidence="1">Uncharacterized protein</fullName>
    </submittedName>
</protein>
<reference evidence="1" key="1">
    <citation type="submission" date="2021-02" db="EMBL/GenBank/DDBJ databases">
        <authorList>
            <person name="Nowell W R."/>
        </authorList>
    </citation>
    <scope>NUCLEOTIDE SEQUENCE</scope>
</reference>
<dbReference type="EMBL" id="CAJNOK010083058">
    <property type="protein sequence ID" value="CAF1685430.1"/>
    <property type="molecule type" value="Genomic_DNA"/>
</dbReference>
<sequence length="114" mass="13896">ISSDIDTKPLVPEQLWHELLLRFLSDDEKYFNQDYQLIFHDEQRLSNDIMSQRYYDLIDEICPPQQKWTDVEYFQMHEMFDKLIKLAFEYSKRFESNDMAFLSEYLILALQLIG</sequence>
<accession>A0A8S2GCD4</accession>
<dbReference type="EMBL" id="CAJOBA010016241">
    <property type="protein sequence ID" value="CAF3890800.1"/>
    <property type="molecule type" value="Genomic_DNA"/>
</dbReference>
<dbReference type="Proteomes" id="UP000677228">
    <property type="component" value="Unassembled WGS sequence"/>
</dbReference>
<proteinExistence type="predicted"/>
<organism evidence="1 3">
    <name type="scientific">Didymodactylos carnosus</name>
    <dbReference type="NCBI Taxonomy" id="1234261"/>
    <lineage>
        <taxon>Eukaryota</taxon>
        <taxon>Metazoa</taxon>
        <taxon>Spiralia</taxon>
        <taxon>Gnathifera</taxon>
        <taxon>Rotifera</taxon>
        <taxon>Eurotatoria</taxon>
        <taxon>Bdelloidea</taxon>
        <taxon>Philodinida</taxon>
        <taxon>Philodinidae</taxon>
        <taxon>Didymodactylos</taxon>
    </lineage>
</organism>
<evidence type="ECO:0000313" key="1">
    <source>
        <dbReference type="EMBL" id="CAF1685430.1"/>
    </source>
</evidence>
<name>A0A8S2GCD4_9BILA</name>
<dbReference type="AlphaFoldDB" id="A0A8S2GCD4"/>
<dbReference type="Proteomes" id="UP000682733">
    <property type="component" value="Unassembled WGS sequence"/>
</dbReference>
<feature type="non-terminal residue" evidence="1">
    <location>
        <position position="114"/>
    </location>
</feature>